<evidence type="ECO:0000313" key="1">
    <source>
        <dbReference type="EMBL" id="SLM84518.1"/>
    </source>
</evidence>
<name>A0A1X8XKX0_9ENTE</name>
<proteinExistence type="predicted"/>
<gene>
    <name evidence="1" type="ORF">FM121_00400</name>
</gene>
<dbReference type="InterPro" id="IPR008972">
    <property type="entry name" value="Cupredoxin"/>
</dbReference>
<reference evidence="2" key="1">
    <citation type="submission" date="2017-02" db="EMBL/GenBank/DDBJ databases">
        <authorList>
            <person name="Dridi B."/>
        </authorList>
    </citation>
    <scope>NUCLEOTIDE SEQUENCE [LARGE SCALE GENOMIC DNA]</scope>
    <source>
        <strain evidence="2">bH819</strain>
    </source>
</reference>
<dbReference type="EMBL" id="FWFD01000003">
    <property type="protein sequence ID" value="SLM84518.1"/>
    <property type="molecule type" value="Genomic_DNA"/>
</dbReference>
<evidence type="ECO:0008006" key="3">
    <source>
        <dbReference type="Google" id="ProtNLM"/>
    </source>
</evidence>
<protein>
    <recommendedName>
        <fullName evidence="3">Lipoprotein</fullName>
    </recommendedName>
</protein>
<evidence type="ECO:0000313" key="2">
    <source>
        <dbReference type="Proteomes" id="UP000195918"/>
    </source>
</evidence>
<dbReference type="PROSITE" id="PS51257">
    <property type="entry name" value="PROKAR_LIPOPROTEIN"/>
    <property type="match status" value="1"/>
</dbReference>
<dbReference type="AlphaFoldDB" id="A0A1X8XKX0"/>
<sequence>MKKFVLCLVLLFTLTGCVYMSKFVGSSQGGEDYFKLSYEVLNMSDSRDLTLEKGDVVRCKVNNTRGKIMIKVTSKKDKEEVFSKEYKKEKDEFDFKADKAGEYTFAVAGKRAVGEVDFKLE</sequence>
<accession>A0A1X8XKX0</accession>
<organism evidence="1 2">
    <name type="scientific">Vagococcus fluvialis bH819</name>
    <dbReference type="NCBI Taxonomy" id="1255619"/>
    <lineage>
        <taxon>Bacteria</taxon>
        <taxon>Bacillati</taxon>
        <taxon>Bacillota</taxon>
        <taxon>Bacilli</taxon>
        <taxon>Lactobacillales</taxon>
        <taxon>Enterococcaceae</taxon>
        <taxon>Vagococcus</taxon>
    </lineage>
</organism>
<dbReference type="Proteomes" id="UP000195918">
    <property type="component" value="Unassembled WGS sequence"/>
</dbReference>
<dbReference type="RefSeq" id="WP_086950182.1">
    <property type="nucleotide sequence ID" value="NZ_FWFD01000003.1"/>
</dbReference>
<dbReference type="Gene3D" id="2.60.40.420">
    <property type="entry name" value="Cupredoxins - blue copper proteins"/>
    <property type="match status" value="1"/>
</dbReference>
<keyword evidence="2" id="KW-1185">Reference proteome</keyword>
<dbReference type="OrthoDB" id="208630at186826"/>